<dbReference type="CDD" id="cd07377">
    <property type="entry name" value="WHTH_GntR"/>
    <property type="match status" value="1"/>
</dbReference>
<dbReference type="GO" id="GO:0003700">
    <property type="term" value="F:DNA-binding transcription factor activity"/>
    <property type="evidence" value="ECO:0007669"/>
    <property type="project" value="InterPro"/>
</dbReference>
<dbReference type="PANTHER" id="PTHR46577">
    <property type="entry name" value="HTH-TYPE TRANSCRIPTIONAL REGULATORY PROTEIN GABR"/>
    <property type="match status" value="1"/>
</dbReference>
<dbReference type="CDD" id="cd00609">
    <property type="entry name" value="AAT_like"/>
    <property type="match status" value="1"/>
</dbReference>
<dbReference type="InterPro" id="IPR004839">
    <property type="entry name" value="Aminotransferase_I/II_large"/>
</dbReference>
<gene>
    <name evidence="7" type="ORF">BKA15_006982</name>
</gene>
<dbReference type="RefSeq" id="WP_179758125.1">
    <property type="nucleotide sequence ID" value="NZ_JACCBU010000001.1"/>
</dbReference>
<keyword evidence="3" id="KW-0805">Transcription regulation</keyword>
<accession>A0A7Y9IFM2</accession>
<dbReference type="EMBL" id="JACCBU010000001">
    <property type="protein sequence ID" value="NYE75653.1"/>
    <property type="molecule type" value="Genomic_DNA"/>
</dbReference>
<keyword evidence="4 7" id="KW-0238">DNA-binding</keyword>
<dbReference type="PROSITE" id="PS50949">
    <property type="entry name" value="HTH_GNTR"/>
    <property type="match status" value="1"/>
</dbReference>
<comment type="caution">
    <text evidence="7">The sequence shown here is derived from an EMBL/GenBank/DDBJ whole genome shotgun (WGS) entry which is preliminary data.</text>
</comment>
<dbReference type="SUPFAM" id="SSF53383">
    <property type="entry name" value="PLP-dependent transferases"/>
    <property type="match status" value="1"/>
</dbReference>
<evidence type="ECO:0000256" key="1">
    <source>
        <dbReference type="ARBA" id="ARBA00005384"/>
    </source>
</evidence>
<keyword evidence="2" id="KW-0663">Pyridoxal phosphate</keyword>
<dbReference type="InterPro" id="IPR036388">
    <property type="entry name" value="WH-like_DNA-bd_sf"/>
</dbReference>
<dbReference type="Proteomes" id="UP000569914">
    <property type="component" value="Unassembled WGS sequence"/>
</dbReference>
<keyword evidence="5" id="KW-0804">Transcription</keyword>
<reference evidence="7 8" key="1">
    <citation type="submission" date="2020-07" db="EMBL/GenBank/DDBJ databases">
        <title>Sequencing the genomes of 1000 actinobacteria strains.</title>
        <authorList>
            <person name="Klenk H.-P."/>
        </authorList>
    </citation>
    <scope>NUCLEOTIDE SEQUENCE [LARGE SCALE GENOMIC DNA]</scope>
    <source>
        <strain evidence="7 8">DSM 22083</strain>
    </source>
</reference>
<evidence type="ECO:0000259" key="6">
    <source>
        <dbReference type="PROSITE" id="PS50949"/>
    </source>
</evidence>
<proteinExistence type="inferred from homology"/>
<sequence>MATRWISASRVARLLGDTGWASPAYQDLAERLRLLIVDGRIGHGSRLPSERDLAAELGLSRSTVAAGYAELRDRGFAEARRGSGNYAIAGAAGSAGLLGTEGPTDGLIEFNRAAPQATPGLLLAYERTIEQLAGLLGSTGYEPQGVPALREAIADRFAQRGLPTDPDQILVTSGALSALAVLARCLLSRGDRVLVDAPTYPNAMDAFRQHGARLVAQPLGGDGWDPAATELLVRQTSPRLAYLVPEFHNPTGWLMPEAVRAALREGFRTQRVTMIIDETMVELALDDPAAMPPPMAVGAADAITVGSASKAFWGGLRVGWIRAPRSLIRPLVQSRVALDLGTAPLEQHVTAGLLRDSATLLELQRDRLTEQRDRLIAELAERLPGWTCERPAGGLSLWITLPREVSSRLAGNADRYGLQLTPGGQFFPDGGGERMLRLPYTLPVEALTVAVDRLAELWADVGSGPISPSRLSLTA</sequence>
<dbReference type="AlphaFoldDB" id="A0A7Y9IFM2"/>
<evidence type="ECO:0000256" key="4">
    <source>
        <dbReference type="ARBA" id="ARBA00023125"/>
    </source>
</evidence>
<dbReference type="InterPro" id="IPR015422">
    <property type="entry name" value="PyrdxlP-dep_Trfase_small"/>
</dbReference>
<dbReference type="InterPro" id="IPR036390">
    <property type="entry name" value="WH_DNA-bd_sf"/>
</dbReference>
<comment type="similarity">
    <text evidence="1">In the C-terminal section; belongs to the class-I pyridoxal-phosphate-dependent aminotransferase family.</text>
</comment>
<evidence type="ECO:0000313" key="8">
    <source>
        <dbReference type="Proteomes" id="UP000569914"/>
    </source>
</evidence>
<evidence type="ECO:0000313" key="7">
    <source>
        <dbReference type="EMBL" id="NYE75653.1"/>
    </source>
</evidence>
<dbReference type="Pfam" id="PF00392">
    <property type="entry name" value="GntR"/>
    <property type="match status" value="1"/>
</dbReference>
<dbReference type="InterPro" id="IPR000524">
    <property type="entry name" value="Tscrpt_reg_HTH_GntR"/>
</dbReference>
<dbReference type="InterPro" id="IPR015424">
    <property type="entry name" value="PyrdxlP-dep_Trfase"/>
</dbReference>
<dbReference type="Gene3D" id="1.10.10.10">
    <property type="entry name" value="Winged helix-like DNA-binding domain superfamily/Winged helix DNA-binding domain"/>
    <property type="match status" value="1"/>
</dbReference>
<evidence type="ECO:0000256" key="5">
    <source>
        <dbReference type="ARBA" id="ARBA00023163"/>
    </source>
</evidence>
<dbReference type="PANTHER" id="PTHR46577:SF1">
    <property type="entry name" value="HTH-TYPE TRANSCRIPTIONAL REGULATORY PROTEIN GABR"/>
    <property type="match status" value="1"/>
</dbReference>
<dbReference type="SMART" id="SM00345">
    <property type="entry name" value="HTH_GNTR"/>
    <property type="match status" value="1"/>
</dbReference>
<dbReference type="InterPro" id="IPR051446">
    <property type="entry name" value="HTH_trans_reg/aminotransferase"/>
</dbReference>
<dbReference type="Pfam" id="PF00155">
    <property type="entry name" value="Aminotran_1_2"/>
    <property type="match status" value="1"/>
</dbReference>
<keyword evidence="8" id="KW-1185">Reference proteome</keyword>
<evidence type="ECO:0000256" key="2">
    <source>
        <dbReference type="ARBA" id="ARBA00022898"/>
    </source>
</evidence>
<organism evidence="7 8">
    <name type="scientific">Microlunatus parietis</name>
    <dbReference type="NCBI Taxonomy" id="682979"/>
    <lineage>
        <taxon>Bacteria</taxon>
        <taxon>Bacillati</taxon>
        <taxon>Actinomycetota</taxon>
        <taxon>Actinomycetes</taxon>
        <taxon>Propionibacteriales</taxon>
        <taxon>Propionibacteriaceae</taxon>
        <taxon>Microlunatus</taxon>
    </lineage>
</organism>
<feature type="domain" description="HTH gntR-type" evidence="6">
    <location>
        <begin position="22"/>
        <end position="90"/>
    </location>
</feature>
<name>A0A7Y9IFM2_9ACTN</name>
<dbReference type="GO" id="GO:0030170">
    <property type="term" value="F:pyridoxal phosphate binding"/>
    <property type="evidence" value="ECO:0007669"/>
    <property type="project" value="InterPro"/>
</dbReference>
<protein>
    <submittedName>
        <fullName evidence="7">DNA-binding transcriptional MocR family regulator</fullName>
    </submittedName>
</protein>
<dbReference type="InterPro" id="IPR015421">
    <property type="entry name" value="PyrdxlP-dep_Trfase_major"/>
</dbReference>
<evidence type="ECO:0000256" key="3">
    <source>
        <dbReference type="ARBA" id="ARBA00023015"/>
    </source>
</evidence>
<dbReference type="Gene3D" id="3.40.640.10">
    <property type="entry name" value="Type I PLP-dependent aspartate aminotransferase-like (Major domain)"/>
    <property type="match status" value="1"/>
</dbReference>
<dbReference type="PRINTS" id="PR00035">
    <property type="entry name" value="HTHGNTR"/>
</dbReference>
<dbReference type="Gene3D" id="3.90.1150.10">
    <property type="entry name" value="Aspartate Aminotransferase, domain 1"/>
    <property type="match status" value="1"/>
</dbReference>
<dbReference type="SUPFAM" id="SSF46785">
    <property type="entry name" value="Winged helix' DNA-binding domain"/>
    <property type="match status" value="1"/>
</dbReference>
<dbReference type="GO" id="GO:0003677">
    <property type="term" value="F:DNA binding"/>
    <property type="evidence" value="ECO:0007669"/>
    <property type="project" value="UniProtKB-KW"/>
</dbReference>